<sequence>MRTLAWIACIATASSTSVSATPPEACADQPLATLSLRYETSPAWGEDVGSRGKATVHQTGKGLLICVAVEAEQINASRAPHDKSAIDDHVTLYIRPPQAQYAYEFKVNAAGATRDAIVSSTTLGNKRWTGRWTGSARQTTAGYVVSFIVPWRTIGMSGSAEVGLLVEQETTSGRKARYSSAPIDTRLPCFECQFPAITVEASQDEMKDKEAEVQWLPYTIGFSEERWDPFTGEAISETTNFDVGLDVSAKFRGGNTAALTINPDFSDIESDRFVSSINRRFAATYTEHRPFFTREAGVFQDPLGLVYTRAIRNPNVGVQVVRRTATSSRAFLLADDETTTYRELGSSSSYEVTMPTRSWNLVYRSIESREDGSSWGTFATARTTDGYTNVVAAMDGRWTSGAHSLMGEVVGTHSAVSLEAQNASATGYGGFISHRYAKGSYESVTSATSFSDEFRPDLSSGVRVGTQATSHASTWTVVQSQGPQYQFGISSDGTFDGSTLLDGEVGVSAGAGLTNGMTLTGSIGGMTSRVGGKLLDGKLALITVDGTIGPYLLVAGSMGIGSTPDYDVGVDGRAKQASLLLALQGFETVDASFSATHDSLRLPAGGGYTIRTVTFKAGLHPTEHQHIALLVNGARFDDYRDLTTPRTEPDDLVQYQFRYTYEPARFTRLILGVSSSGISGFGINGIAMTKRLIFSKIVVAF</sequence>
<name>A0AAW9R055_9GAMM</name>
<evidence type="ECO:0000313" key="4">
    <source>
        <dbReference type="Proteomes" id="UP001364472"/>
    </source>
</evidence>
<keyword evidence="1" id="KW-0732">Signal</keyword>
<organism evidence="3 4">
    <name type="scientific">Denitratimonas tolerans</name>
    <dbReference type="NCBI Taxonomy" id="1338420"/>
    <lineage>
        <taxon>Bacteria</taxon>
        <taxon>Pseudomonadati</taxon>
        <taxon>Pseudomonadota</taxon>
        <taxon>Gammaproteobacteria</taxon>
        <taxon>Lysobacterales</taxon>
        <taxon>Lysobacteraceae</taxon>
        <taxon>Denitratimonas</taxon>
    </lineage>
</organism>
<accession>A0AAW9R055</accession>
<comment type="caution">
    <text evidence="3">The sequence shown here is derived from an EMBL/GenBank/DDBJ whole genome shotgun (WGS) entry which is preliminary data.</text>
</comment>
<dbReference type="EMBL" id="JBBDHC010000008">
    <property type="protein sequence ID" value="MEJ1249417.1"/>
    <property type="molecule type" value="Genomic_DNA"/>
</dbReference>
<dbReference type="Pfam" id="PF19313">
    <property type="entry name" value="DUF5916"/>
    <property type="match status" value="1"/>
</dbReference>
<dbReference type="AlphaFoldDB" id="A0AAW9R055"/>
<dbReference type="InterPro" id="IPR045670">
    <property type="entry name" value="DUF5916"/>
</dbReference>
<dbReference type="SUPFAM" id="SSF49344">
    <property type="entry name" value="CBD9-like"/>
    <property type="match status" value="1"/>
</dbReference>
<feature type="chain" id="PRO_5043679053" evidence="1">
    <location>
        <begin position="21"/>
        <end position="701"/>
    </location>
</feature>
<feature type="domain" description="DUF5916" evidence="2">
    <location>
        <begin position="232"/>
        <end position="312"/>
    </location>
</feature>
<evidence type="ECO:0000256" key="1">
    <source>
        <dbReference type="SAM" id="SignalP"/>
    </source>
</evidence>
<gene>
    <name evidence="3" type="ORF">WB794_06995</name>
</gene>
<dbReference type="RefSeq" id="WP_337335136.1">
    <property type="nucleotide sequence ID" value="NZ_JBBDHC010000008.1"/>
</dbReference>
<dbReference type="Gene3D" id="2.60.40.1190">
    <property type="match status" value="1"/>
</dbReference>
<feature type="signal peptide" evidence="1">
    <location>
        <begin position="1"/>
        <end position="20"/>
    </location>
</feature>
<proteinExistence type="predicted"/>
<evidence type="ECO:0000313" key="3">
    <source>
        <dbReference type="EMBL" id="MEJ1249417.1"/>
    </source>
</evidence>
<protein>
    <submittedName>
        <fullName evidence="3">DUF5916 domain-containing protein</fullName>
    </submittedName>
</protein>
<keyword evidence="4" id="KW-1185">Reference proteome</keyword>
<evidence type="ECO:0000259" key="2">
    <source>
        <dbReference type="Pfam" id="PF19313"/>
    </source>
</evidence>
<dbReference type="Proteomes" id="UP001364472">
    <property type="component" value="Unassembled WGS sequence"/>
</dbReference>
<reference evidence="3 4" key="1">
    <citation type="journal article" date="2016" name="Antonie Van Leeuwenhoek">
        <title>Denitratimonas tolerans gen. nov., sp. nov., a denitrifying bacterium isolated from a bioreactor for tannery wastewater treatment.</title>
        <authorList>
            <person name="Han S.I."/>
            <person name="Kim J.O."/>
            <person name="Lee Y.R."/>
            <person name="Ekpeghere K.I."/>
            <person name="Koh S.C."/>
            <person name="Whang K.S."/>
        </authorList>
    </citation>
    <scope>NUCLEOTIDE SEQUENCE [LARGE SCALE GENOMIC DNA]</scope>
    <source>
        <strain evidence="3 4">KACC 17565</strain>
    </source>
</reference>